<dbReference type="EMBL" id="AASEBA010000192">
    <property type="protein sequence ID" value="EFC9753028.1"/>
    <property type="molecule type" value="Genomic_DNA"/>
</dbReference>
<dbReference type="AlphaFoldDB" id="A0A2U2V3B3"/>
<evidence type="ECO:0000313" key="2">
    <source>
        <dbReference type="EMBL" id="PWH57771.1"/>
    </source>
</evidence>
<evidence type="ECO:0000313" key="6">
    <source>
        <dbReference type="Proteomes" id="UP000532204"/>
    </source>
</evidence>
<sequence length="61" mass="7422">MFPEVRVNLHTFASRCHHGLRDDEGIPDFVRYFYFFSADFHKNALWICFLRCFLAFRISFL</sequence>
<dbReference type="Proteomes" id="UP000245761">
    <property type="component" value="Unassembled WGS sequence"/>
</dbReference>
<dbReference type="EMBL" id="QOGZ01000057">
    <property type="protein sequence ID" value="RDA32621.1"/>
    <property type="molecule type" value="Genomic_DNA"/>
</dbReference>
<protein>
    <submittedName>
        <fullName evidence="2">Uncharacterized protein</fullName>
    </submittedName>
</protein>
<gene>
    <name evidence="2" type="ORF">DD762_23200</name>
    <name evidence="3" type="ORF">DTL43_25030</name>
    <name evidence="1" type="ORF">E6D34_28375</name>
</gene>
<evidence type="ECO:0000313" key="3">
    <source>
        <dbReference type="EMBL" id="RDA32621.1"/>
    </source>
</evidence>
<reference evidence="2 4" key="1">
    <citation type="submission" date="2018-04" db="EMBL/GenBank/DDBJ databases">
        <title>Draft Genomic Sequencing Of Potential Extraintestinal Pathogenic Escherichia coli B8S56 Isolated from Retail Chicken Skin.</title>
        <authorList>
            <person name="Xu A."/>
            <person name="Tilman S."/>
            <person name="Wisser-Parker K."/>
            <person name="Scullen O.J."/>
            <person name="Sommers C."/>
        </authorList>
    </citation>
    <scope>NUCLEOTIDE SEQUENCE [LARGE SCALE GENOMIC DNA]</scope>
    <source>
        <strain evidence="2 4">B8S56</strain>
    </source>
</reference>
<reference evidence="3 5" key="2">
    <citation type="submission" date="2018-07" db="EMBL/GenBank/DDBJ databases">
        <title>Whole Genome Sequence Analysis of Avian Pathogenic E. coli - An Australian Perspective.</title>
        <authorList>
            <person name="Cummins M.L."/>
            <person name="Reid C.J."/>
            <person name="Roy Chowdhury P."/>
            <person name="Bushell R."/>
            <person name="Esbert N."/>
            <person name="Tivendale K.A."/>
            <person name="Noormohammadi A.H."/>
            <person name="Islam S."/>
            <person name="Marenda M.S."/>
            <person name="Browning G.F."/>
            <person name="Markham P.F."/>
            <person name="Djordjevic S.P."/>
        </authorList>
    </citation>
    <scope>NUCLEOTIDE SEQUENCE [LARGE SCALE GENOMIC DNA]</scope>
    <source>
        <strain evidence="3 5">AVC211</strain>
    </source>
</reference>
<comment type="caution">
    <text evidence="2">The sequence shown here is derived from an EMBL/GenBank/DDBJ whole genome shotgun (WGS) entry which is preliminary data.</text>
</comment>
<evidence type="ECO:0000313" key="5">
    <source>
        <dbReference type="Proteomes" id="UP000253687"/>
    </source>
</evidence>
<dbReference type="Proteomes" id="UP000532204">
    <property type="component" value="Unassembled WGS sequence"/>
</dbReference>
<accession>A0A2U2V3B3</accession>
<reference evidence="1 6" key="3">
    <citation type="submission" date="2019-05" db="EMBL/GenBank/DDBJ databases">
        <authorList>
            <consortium name="NARMS: The National Antimicrobial Resistance Monitoring System"/>
        </authorList>
    </citation>
    <scope>NUCLEOTIDE SEQUENCE [LARGE SCALE GENOMIC DNA]</scope>
    <source>
        <strain evidence="1 6">CVM N18EC122</strain>
    </source>
</reference>
<dbReference type="Proteomes" id="UP000253687">
    <property type="component" value="Unassembled WGS sequence"/>
</dbReference>
<name>A0A2U2V3B3_ECOLX</name>
<evidence type="ECO:0000313" key="1">
    <source>
        <dbReference type="EMBL" id="EFC9753028.1"/>
    </source>
</evidence>
<organism evidence="2 4">
    <name type="scientific">Escherichia coli</name>
    <dbReference type="NCBI Taxonomy" id="562"/>
    <lineage>
        <taxon>Bacteria</taxon>
        <taxon>Pseudomonadati</taxon>
        <taxon>Pseudomonadota</taxon>
        <taxon>Gammaproteobacteria</taxon>
        <taxon>Enterobacterales</taxon>
        <taxon>Enterobacteriaceae</taxon>
        <taxon>Escherichia</taxon>
    </lineage>
</organism>
<proteinExistence type="predicted"/>
<dbReference type="EMBL" id="QEMT01000059">
    <property type="protein sequence ID" value="PWH57771.1"/>
    <property type="molecule type" value="Genomic_DNA"/>
</dbReference>
<evidence type="ECO:0000313" key="4">
    <source>
        <dbReference type="Proteomes" id="UP000245761"/>
    </source>
</evidence>